<dbReference type="PANTHER" id="PTHR30055">
    <property type="entry name" value="HTH-TYPE TRANSCRIPTIONAL REGULATOR RUTR"/>
    <property type="match status" value="1"/>
</dbReference>
<evidence type="ECO:0000256" key="4">
    <source>
        <dbReference type="PROSITE-ProRule" id="PRU00335"/>
    </source>
</evidence>
<feature type="DNA-binding region" description="H-T-H motif" evidence="4">
    <location>
        <begin position="43"/>
        <end position="62"/>
    </location>
</feature>
<keyword evidence="2 4" id="KW-0238">DNA-binding</keyword>
<dbReference type="PANTHER" id="PTHR30055:SF234">
    <property type="entry name" value="HTH-TYPE TRANSCRIPTIONAL REGULATOR BETI"/>
    <property type="match status" value="1"/>
</dbReference>
<accession>A0A7K0DYQ2</accession>
<dbReference type="PROSITE" id="PS50977">
    <property type="entry name" value="HTH_TETR_2"/>
    <property type="match status" value="1"/>
</dbReference>
<comment type="caution">
    <text evidence="6">The sequence shown here is derived from an EMBL/GenBank/DDBJ whole genome shotgun (WGS) entry which is preliminary data.</text>
</comment>
<dbReference type="EMBL" id="WEGI01000014">
    <property type="protein sequence ID" value="MQY30678.1"/>
    <property type="molecule type" value="Genomic_DNA"/>
</dbReference>
<dbReference type="InterPro" id="IPR001647">
    <property type="entry name" value="HTH_TetR"/>
</dbReference>
<evidence type="ECO:0000256" key="2">
    <source>
        <dbReference type="ARBA" id="ARBA00023125"/>
    </source>
</evidence>
<dbReference type="Pfam" id="PF00440">
    <property type="entry name" value="TetR_N"/>
    <property type="match status" value="1"/>
</dbReference>
<protein>
    <recommendedName>
        <fullName evidence="5">HTH tetR-type domain-containing protein</fullName>
    </recommendedName>
</protein>
<dbReference type="GO" id="GO:0003700">
    <property type="term" value="F:DNA-binding transcription factor activity"/>
    <property type="evidence" value="ECO:0007669"/>
    <property type="project" value="TreeGrafter"/>
</dbReference>
<dbReference type="Gene3D" id="1.10.10.60">
    <property type="entry name" value="Homeodomain-like"/>
    <property type="match status" value="1"/>
</dbReference>
<evidence type="ECO:0000256" key="1">
    <source>
        <dbReference type="ARBA" id="ARBA00023015"/>
    </source>
</evidence>
<dbReference type="InterPro" id="IPR036271">
    <property type="entry name" value="Tet_transcr_reg_TetR-rel_C_sf"/>
</dbReference>
<evidence type="ECO:0000259" key="5">
    <source>
        <dbReference type="PROSITE" id="PS50977"/>
    </source>
</evidence>
<name>A0A7K0DYQ2_9NOCA</name>
<organism evidence="6 7">
    <name type="scientific">Nocardia aurantia</name>
    <dbReference type="NCBI Taxonomy" id="2585199"/>
    <lineage>
        <taxon>Bacteria</taxon>
        <taxon>Bacillati</taxon>
        <taxon>Actinomycetota</taxon>
        <taxon>Actinomycetes</taxon>
        <taxon>Mycobacteriales</taxon>
        <taxon>Nocardiaceae</taxon>
        <taxon>Nocardia</taxon>
    </lineage>
</organism>
<evidence type="ECO:0000256" key="3">
    <source>
        <dbReference type="ARBA" id="ARBA00023163"/>
    </source>
</evidence>
<dbReference type="GO" id="GO:0000976">
    <property type="term" value="F:transcription cis-regulatory region binding"/>
    <property type="evidence" value="ECO:0007669"/>
    <property type="project" value="TreeGrafter"/>
</dbReference>
<keyword evidence="3" id="KW-0804">Transcription</keyword>
<dbReference type="PRINTS" id="PR00455">
    <property type="entry name" value="HTHTETR"/>
</dbReference>
<dbReference type="AlphaFoldDB" id="A0A7K0DYQ2"/>
<dbReference type="SUPFAM" id="SSF46689">
    <property type="entry name" value="Homeodomain-like"/>
    <property type="match status" value="1"/>
</dbReference>
<dbReference type="SUPFAM" id="SSF48498">
    <property type="entry name" value="Tetracyclin repressor-like, C-terminal domain"/>
    <property type="match status" value="1"/>
</dbReference>
<dbReference type="InterPro" id="IPR009057">
    <property type="entry name" value="Homeodomain-like_sf"/>
</dbReference>
<proteinExistence type="predicted"/>
<gene>
    <name evidence="6" type="ORF">NRB56_62800</name>
</gene>
<evidence type="ECO:0000313" key="6">
    <source>
        <dbReference type="EMBL" id="MQY30678.1"/>
    </source>
</evidence>
<sequence length="186" mass="20443">MRRLIVGCVTHDARPEPRADRTLEHVLACAQAILVTEGPEAVTFAAVARRSRVSRNTLYRHWPSRDQLLTDAALRYYRVREAPPGTAPGTVLEFLHALRDSLAVPGTAAAFTSLAAHADHDPVAGEVLRRITDLRRDRLAEITGPLSDAAFARIVGPLYFQALVARRPVDDSLLADLAAQWRPVGR</sequence>
<dbReference type="InterPro" id="IPR050109">
    <property type="entry name" value="HTH-type_TetR-like_transc_reg"/>
</dbReference>
<keyword evidence="1" id="KW-0805">Transcription regulation</keyword>
<dbReference type="Proteomes" id="UP000431401">
    <property type="component" value="Unassembled WGS sequence"/>
</dbReference>
<feature type="domain" description="HTH tetR-type" evidence="5">
    <location>
        <begin position="20"/>
        <end position="80"/>
    </location>
</feature>
<evidence type="ECO:0000313" key="7">
    <source>
        <dbReference type="Proteomes" id="UP000431401"/>
    </source>
</evidence>
<reference evidence="6 7" key="1">
    <citation type="submission" date="2019-10" db="EMBL/GenBank/DDBJ databases">
        <title>Nocardia macrotermitis sp. nov. and Nocardia aurantia sp. nov., isolated from the gut of fungus growing-termite Macrotermes natalensis.</title>
        <authorList>
            <person name="Benndorf R."/>
            <person name="Schwitalla J."/>
            <person name="Martin K."/>
            <person name="De Beer W."/>
            <person name="Kaster A.-K."/>
            <person name="Vollmers J."/>
            <person name="Poulsen M."/>
            <person name="Beemelmanns C."/>
        </authorList>
    </citation>
    <scope>NUCLEOTIDE SEQUENCE [LARGE SCALE GENOMIC DNA]</scope>
    <source>
        <strain evidence="6 7">RB56</strain>
    </source>
</reference>
<dbReference type="OrthoDB" id="9796019at2"/>
<keyword evidence="7" id="KW-1185">Reference proteome</keyword>
<dbReference type="Gene3D" id="1.10.357.10">
    <property type="entry name" value="Tetracycline Repressor, domain 2"/>
    <property type="match status" value="1"/>
</dbReference>